<evidence type="ECO:0000256" key="5">
    <source>
        <dbReference type="PIRNR" id="PIRNR005673"/>
    </source>
</evidence>
<dbReference type="FunFam" id="1.25.10.10:FF:000009">
    <property type="entry name" value="Importin subunit alpha"/>
    <property type="match status" value="1"/>
</dbReference>
<dbReference type="InterPro" id="IPR032413">
    <property type="entry name" value="Arm_3"/>
</dbReference>
<dbReference type="PANTHER" id="PTHR23316">
    <property type="entry name" value="IMPORTIN ALPHA"/>
    <property type="match status" value="1"/>
</dbReference>
<comment type="similarity">
    <text evidence="1 5">Belongs to the importin alpha family.</text>
</comment>
<dbReference type="GO" id="GO:0006606">
    <property type="term" value="P:protein import into nucleus"/>
    <property type="evidence" value="ECO:0007669"/>
    <property type="project" value="InterPro"/>
</dbReference>
<feature type="region of interest" description="Disordered" evidence="7">
    <location>
        <begin position="446"/>
        <end position="467"/>
    </location>
</feature>
<protein>
    <recommendedName>
        <fullName evidence="5">Importin subunit alpha</fullName>
    </recommendedName>
</protein>
<dbReference type="InterPro" id="IPR011989">
    <property type="entry name" value="ARM-like"/>
</dbReference>
<dbReference type="InterPro" id="IPR000225">
    <property type="entry name" value="Armadillo"/>
</dbReference>
<keyword evidence="4 5" id="KW-0653">Protein transport</keyword>
<feature type="repeat" description="ARM" evidence="6">
    <location>
        <begin position="105"/>
        <end position="148"/>
    </location>
</feature>
<gene>
    <name evidence="8" type="ORF">Cvel_15911</name>
</gene>
<feature type="repeat" description="ARM" evidence="6">
    <location>
        <begin position="148"/>
        <end position="176"/>
    </location>
</feature>
<dbReference type="PhylomeDB" id="A0A0G4FAJ2"/>
<dbReference type="InterPro" id="IPR024931">
    <property type="entry name" value="Importin_alpha"/>
</dbReference>
<evidence type="ECO:0000256" key="7">
    <source>
        <dbReference type="SAM" id="MobiDB-lite"/>
    </source>
</evidence>
<dbReference type="Pfam" id="PF00514">
    <property type="entry name" value="Arm"/>
    <property type="match status" value="6"/>
</dbReference>
<evidence type="ECO:0000256" key="6">
    <source>
        <dbReference type="PROSITE-ProRule" id="PRU00259"/>
    </source>
</evidence>
<dbReference type="Gene3D" id="1.25.10.10">
    <property type="entry name" value="Leucine-rich Repeat Variant"/>
    <property type="match status" value="1"/>
</dbReference>
<dbReference type="Pfam" id="PF16186">
    <property type="entry name" value="Arm_3"/>
    <property type="match status" value="1"/>
</dbReference>
<dbReference type="PROSITE" id="PS50176">
    <property type="entry name" value="ARM_REPEAT"/>
    <property type="match status" value="3"/>
</dbReference>
<evidence type="ECO:0000313" key="8">
    <source>
        <dbReference type="EMBL" id="CEM09617.1"/>
    </source>
</evidence>
<reference evidence="8" key="1">
    <citation type="submission" date="2014-11" db="EMBL/GenBank/DDBJ databases">
        <authorList>
            <person name="Otto D Thomas"/>
            <person name="Naeem Raeece"/>
        </authorList>
    </citation>
    <scope>NUCLEOTIDE SEQUENCE</scope>
</reference>
<organism evidence="8">
    <name type="scientific">Chromera velia CCMP2878</name>
    <dbReference type="NCBI Taxonomy" id="1169474"/>
    <lineage>
        <taxon>Eukaryota</taxon>
        <taxon>Sar</taxon>
        <taxon>Alveolata</taxon>
        <taxon>Colpodellida</taxon>
        <taxon>Chromeraceae</taxon>
        <taxon>Chromera</taxon>
    </lineage>
</organism>
<evidence type="ECO:0000256" key="3">
    <source>
        <dbReference type="ARBA" id="ARBA00022737"/>
    </source>
</evidence>
<proteinExistence type="inferred from homology"/>
<dbReference type="EMBL" id="CDMZ01000225">
    <property type="protein sequence ID" value="CEM09617.1"/>
    <property type="molecule type" value="Genomic_DNA"/>
</dbReference>
<dbReference type="VEuPathDB" id="CryptoDB:Cvel_15911"/>
<keyword evidence="3" id="KW-0677">Repeat</keyword>
<evidence type="ECO:0000256" key="1">
    <source>
        <dbReference type="ARBA" id="ARBA00010394"/>
    </source>
</evidence>
<keyword evidence="2 5" id="KW-0813">Transport</keyword>
<dbReference type="GO" id="GO:0005634">
    <property type="term" value="C:nucleus"/>
    <property type="evidence" value="ECO:0007669"/>
    <property type="project" value="UniProtKB-ARBA"/>
</dbReference>
<sequence length="519" mass="55661">MKQRRRQDPESSTSLSSTADLPHLLTLLSSNNPSEQFEATQGIRKLLSAEHDPPIQTIIDTGALPLFVHFLTDFSLPNLQFEAAWVLTNIASGTSEQTREVVEAGAIPVLILVLSSSTVDHLKEQVVWALGNIAGDGAETRDLILTGGVLPPLLELLQKTERQETVRTAVWTLSNLCGGKPAPPFGLVQDSLGCLADMIWSEDVEVLTDACWSLSYLSDDPNDQIEAALQAGVCQRLVDLMGHPDTRVHTAALRAVGNIVTGTHAQTGTVLDCHALPALKCLLSSPQKNVRREALWTLSNITAGTRGQIAQVIKEDVIPTVIRLLKFESFDVQKEAVWVISNAVSGGSLSHVEYFVECGSVPGLCSLLSVEDSKIVSVTLEALEKILRMGKQKQEMRGEEVNPWVGLIESLPSALEDLEALQEAENEDVYSKAIRILTTFFPLEAEEGEGEREGESGNVGETTECTPTLPTGGGFQFASSSFAPVGGFQFGPVSSFPSSSSPFPAAGAFGGVGRTLFGA</sequence>
<dbReference type="GO" id="GO:0005737">
    <property type="term" value="C:cytoplasm"/>
    <property type="evidence" value="ECO:0007669"/>
    <property type="project" value="InterPro"/>
</dbReference>
<dbReference type="GO" id="GO:0061608">
    <property type="term" value="F:nuclear import signal receptor activity"/>
    <property type="evidence" value="ECO:0007669"/>
    <property type="project" value="InterPro"/>
</dbReference>
<evidence type="ECO:0000256" key="2">
    <source>
        <dbReference type="ARBA" id="ARBA00022448"/>
    </source>
</evidence>
<dbReference type="InterPro" id="IPR016024">
    <property type="entry name" value="ARM-type_fold"/>
</dbReference>
<dbReference type="SUPFAM" id="SSF48371">
    <property type="entry name" value="ARM repeat"/>
    <property type="match status" value="1"/>
</dbReference>
<dbReference type="PIRSF" id="PIRSF005673">
    <property type="entry name" value="Importin_alpha"/>
    <property type="match status" value="1"/>
</dbReference>
<feature type="repeat" description="ARM" evidence="6">
    <location>
        <begin position="62"/>
        <end position="105"/>
    </location>
</feature>
<name>A0A0G4FAJ2_9ALVE</name>
<accession>A0A0G4FAJ2</accession>
<evidence type="ECO:0000256" key="4">
    <source>
        <dbReference type="ARBA" id="ARBA00022927"/>
    </source>
</evidence>
<dbReference type="AlphaFoldDB" id="A0A0G4FAJ2"/>
<dbReference type="SMART" id="SM00185">
    <property type="entry name" value="ARM"/>
    <property type="match status" value="8"/>
</dbReference>